<keyword evidence="12" id="KW-1185">Reference proteome</keyword>
<evidence type="ECO:0000259" key="10">
    <source>
        <dbReference type="Pfam" id="PF05572"/>
    </source>
</evidence>
<feature type="signal peptide" evidence="9">
    <location>
        <begin position="1"/>
        <end position="22"/>
    </location>
</feature>
<dbReference type="PANTHER" id="PTHR47466:SF1">
    <property type="entry name" value="METALLOPROTEASE MEP1 (AFU_ORTHOLOGUE AFUA_1G07730)-RELATED"/>
    <property type="match status" value="1"/>
</dbReference>
<gene>
    <name evidence="11" type="ORF">SAMN05444359_101308</name>
</gene>
<dbReference type="GO" id="GO:0008237">
    <property type="term" value="F:metallopeptidase activity"/>
    <property type="evidence" value="ECO:0007669"/>
    <property type="project" value="UniProtKB-KW"/>
</dbReference>
<evidence type="ECO:0000256" key="1">
    <source>
        <dbReference type="ARBA" id="ARBA00008721"/>
    </source>
</evidence>
<dbReference type="PANTHER" id="PTHR47466">
    <property type="match status" value="1"/>
</dbReference>
<evidence type="ECO:0000256" key="8">
    <source>
        <dbReference type="ARBA" id="ARBA00023157"/>
    </source>
</evidence>
<name>A0A1H8ZFS8_9BACT</name>
<organism evidence="11 12">
    <name type="scientific">Neolewinella agarilytica</name>
    <dbReference type="NCBI Taxonomy" id="478744"/>
    <lineage>
        <taxon>Bacteria</taxon>
        <taxon>Pseudomonadati</taxon>
        <taxon>Bacteroidota</taxon>
        <taxon>Saprospiria</taxon>
        <taxon>Saprospirales</taxon>
        <taxon>Lewinellaceae</taxon>
        <taxon>Neolewinella</taxon>
    </lineage>
</organism>
<evidence type="ECO:0000256" key="7">
    <source>
        <dbReference type="ARBA" id="ARBA00023049"/>
    </source>
</evidence>
<dbReference type="Gene3D" id="3.40.390.10">
    <property type="entry name" value="Collagenase (Catalytic Domain)"/>
    <property type="match status" value="1"/>
</dbReference>
<dbReference type="InterPro" id="IPR013783">
    <property type="entry name" value="Ig-like_fold"/>
</dbReference>
<dbReference type="GO" id="GO:0046872">
    <property type="term" value="F:metal ion binding"/>
    <property type="evidence" value="ECO:0007669"/>
    <property type="project" value="UniProtKB-KW"/>
</dbReference>
<evidence type="ECO:0000256" key="2">
    <source>
        <dbReference type="ARBA" id="ARBA00022670"/>
    </source>
</evidence>
<sequence>MLSPFRFLTTLFVLAFCLPLFGQSGEEHLNCATDELHQKLRATAPAYGEDLDDLEAAWSREARKARLQKSSPPPFVLPIVFHIVHQNGTENISNADIQRSLDFTNQAFANTGYYDQGTGSPTNIEFCLARRDPDNQATNGINRIVSPLTDLDSDNDRDLKDLSRWEPRDYVNVWVVKEICGLGLGCGVAGYAYYPSAHGGRVDGIVVEARWLAGDEAKVGVLIHELGHYLGLRHTFDGGCTNDDCTTDGDRVCDTPPDQSKVAVPCSGTSNSCTTDTDSGFATDQNDMFINYMDYGFFSCYSAFTAGQRDRMHFFLDGRRNSLLESLGCLNPCPAVVDASFNGGDVTVEAGTTLNFTNLNSNGDSYEWSSNGTTFSTSFNASRLFDQTGTFIIRLRAESNDNLCLSDEFEQRVTVICSVTAGFTPPDTLEVGRELLFINTSSTQMNTSWTVDNSSAGNDPDLVQTFDSPGLYNICAEVDNGFCDDRFCRLIFVREPPCTGPGCPGQGADTCTAAFVQSYIRPDDETEGTFTTVLPRKDGQFVGGRLFNSPIVLSLAEDGTPLWQTQLFPGGDQGTIIEMMLDGEGMLAGIGRTEEREGGSTSTRNAFVFRIDPANGNLLWGRSFSFFEGADFRAILQPGLMEDYTLIGNHATPNSGTESGLFLRIDPATGTITDLPKLFRSNGVTFERALYDSAAGLYQVVGDAAVSSMSAGLLYVTLDLGGEVFSSGILDNVTARGFFYDLIQEGNHLVAATDRFPAGVNGFTTHLYKIGPENELLWNRFYTEGGSPLPILDLDQNGIGYLLLARGLGATLVLIQTDRDGNVVWARRYSGVNFNNALRSELMAVAGENIYLATQSGGQLPTLLRLEADGSSASDCVPDELIDVSSQRVEVQGSNLDLSTIDLQAQGQRFFSEPFSLVVNGESCREPCDTIMVTEPEICDNQIDDDGNGFTDCEDPALINTCCCIDGPRLGLGPDTLLCRGDTLRVAIDSSIVNYLWSNGDTTATTEITEPGRLWLTVTDSCGRTATDTITLHLRQRPQLLLGPDTTLCSNAVIPLLAQDGFASYQWVDGSDEKSFTAYDAGSYWVIATDSCGGVQTDTVNVTIDPVTVIDLGQDTTICPGDTLTFSVSGFSNYQWSQSSFIDCTDCPEVRFAPTSDTLLLVAADAGPGCFSSDSIRIRMAPTAGRRDSLFICAGDSTIFAGDTLTTEGQYYGANQSLTCAITDTLDLFLLDTFYRLDTQFICAGSSTMLFGEMVSEAGIYSQTLPAINGCDSTLAIELLLRPTFESFDTLRICPGDSARIFGAFERETNDFSRTLPSQFLCDSTVNIRLEVSGIDFSVRQTSSSCEGAAAGVGEVIISNGLPPYRIRWSSGDSSLRVEGLAAGDYTLTVTDAAGCAAASTLSITASSSAQLSLSPTAESCPGENDGSLRITGTQAGLSFSLDAQSFSPDSTLQNLAPGDYTLFVNDTTGCDQQLTFTIDAATGFFLDLPPDQSIRFGDSLTLTPNTNLPAEVPILWLTSEGAGCPGCDELTLRPLETVTVFASANGGSCPVADSTTISVVRGELFYVPNAFSPNGDGVNDEFRLFPGPAVDRILSFSVFDRWGGRVFFREDLDPAAALAGWDGSRENGGTAPQTGVFVYLVEVRLLNGEIVKKAGDVTMMR</sequence>
<feature type="domain" description="Peptidase M43 pregnancy-associated plasma-A" evidence="10">
    <location>
        <begin position="163"/>
        <end position="316"/>
    </location>
</feature>
<keyword evidence="2" id="KW-0645">Protease</keyword>
<reference evidence="12" key="1">
    <citation type="submission" date="2016-10" db="EMBL/GenBank/DDBJ databases">
        <authorList>
            <person name="Varghese N."/>
            <person name="Submissions S."/>
        </authorList>
    </citation>
    <scope>NUCLEOTIDE SEQUENCE [LARGE SCALE GENOMIC DNA]</scope>
    <source>
        <strain evidence="12">DSM 24740</strain>
    </source>
</reference>
<dbReference type="InterPro" id="IPR024079">
    <property type="entry name" value="MetalloPept_cat_dom_sf"/>
</dbReference>
<dbReference type="EMBL" id="FOFB01000001">
    <property type="protein sequence ID" value="SEP63253.1"/>
    <property type="molecule type" value="Genomic_DNA"/>
</dbReference>
<keyword evidence="6" id="KW-0862">Zinc</keyword>
<dbReference type="InParanoid" id="A0A1H8ZFS8"/>
<evidence type="ECO:0000256" key="4">
    <source>
        <dbReference type="ARBA" id="ARBA00022729"/>
    </source>
</evidence>
<keyword evidence="5" id="KW-0378">Hydrolase</keyword>
<evidence type="ECO:0000313" key="12">
    <source>
        <dbReference type="Proteomes" id="UP000199021"/>
    </source>
</evidence>
<keyword evidence="7" id="KW-0482">Metalloprotease</keyword>
<evidence type="ECO:0000256" key="5">
    <source>
        <dbReference type="ARBA" id="ARBA00022801"/>
    </source>
</evidence>
<dbReference type="Pfam" id="PF13585">
    <property type="entry name" value="CHU_C"/>
    <property type="match status" value="1"/>
</dbReference>
<dbReference type="Pfam" id="PF05572">
    <property type="entry name" value="Peptidase_M43"/>
    <property type="match status" value="1"/>
</dbReference>
<evidence type="ECO:0000256" key="9">
    <source>
        <dbReference type="SAM" id="SignalP"/>
    </source>
</evidence>
<dbReference type="InterPro" id="IPR035986">
    <property type="entry name" value="PKD_dom_sf"/>
</dbReference>
<evidence type="ECO:0000256" key="6">
    <source>
        <dbReference type="ARBA" id="ARBA00022833"/>
    </source>
</evidence>
<dbReference type="GO" id="GO:0006508">
    <property type="term" value="P:proteolysis"/>
    <property type="evidence" value="ECO:0007669"/>
    <property type="project" value="UniProtKB-KW"/>
</dbReference>
<dbReference type="SUPFAM" id="SSF55486">
    <property type="entry name" value="Metalloproteases ('zincins'), catalytic domain"/>
    <property type="match status" value="1"/>
</dbReference>
<keyword evidence="3" id="KW-0479">Metal-binding</keyword>
<dbReference type="Gene3D" id="2.60.40.10">
    <property type="entry name" value="Immunoglobulins"/>
    <property type="match status" value="1"/>
</dbReference>
<feature type="chain" id="PRO_5011508891" evidence="9">
    <location>
        <begin position="23"/>
        <end position="1662"/>
    </location>
</feature>
<dbReference type="Proteomes" id="UP000199021">
    <property type="component" value="Unassembled WGS sequence"/>
</dbReference>
<keyword evidence="8" id="KW-1015">Disulfide bond</keyword>
<dbReference type="RefSeq" id="WP_175489216.1">
    <property type="nucleotide sequence ID" value="NZ_FOFB01000001.1"/>
</dbReference>
<dbReference type="InterPro" id="IPR008754">
    <property type="entry name" value="Peptidase_M43"/>
</dbReference>
<accession>A0A1H8ZFS8</accession>
<protein>
    <submittedName>
        <fullName evidence="11">PKD repeat-containing protein</fullName>
    </submittedName>
</protein>
<dbReference type="STRING" id="478744.SAMN05444359_101308"/>
<dbReference type="SUPFAM" id="SSF49299">
    <property type="entry name" value="PKD domain"/>
    <property type="match status" value="1"/>
</dbReference>
<comment type="similarity">
    <text evidence="1">Belongs to the peptidase M43B family.</text>
</comment>
<evidence type="ECO:0000313" key="11">
    <source>
        <dbReference type="EMBL" id="SEP63253.1"/>
    </source>
</evidence>
<evidence type="ECO:0000256" key="3">
    <source>
        <dbReference type="ARBA" id="ARBA00022723"/>
    </source>
</evidence>
<keyword evidence="4 9" id="KW-0732">Signal</keyword>
<proteinExistence type="inferred from homology"/>